<dbReference type="EMBL" id="JACHVS010000001">
    <property type="protein sequence ID" value="MBB2994671.1"/>
    <property type="molecule type" value="Genomic_DNA"/>
</dbReference>
<protein>
    <submittedName>
        <fullName evidence="3">Acetyl esterase/lipase</fullName>
    </submittedName>
</protein>
<dbReference type="PANTHER" id="PTHR48081:SF8">
    <property type="entry name" value="ALPHA_BETA HYDROLASE FOLD-3 DOMAIN-CONTAINING PROTEIN-RELATED"/>
    <property type="match status" value="1"/>
</dbReference>
<evidence type="ECO:0000313" key="4">
    <source>
        <dbReference type="Proteomes" id="UP000523000"/>
    </source>
</evidence>
<dbReference type="RefSeq" id="WP_183510020.1">
    <property type="nucleotide sequence ID" value="NZ_BAABGK010000023.1"/>
</dbReference>
<keyword evidence="1" id="KW-0378">Hydrolase</keyword>
<dbReference type="SUPFAM" id="SSF53474">
    <property type="entry name" value="alpha/beta-Hydrolases"/>
    <property type="match status" value="1"/>
</dbReference>
<dbReference type="Proteomes" id="UP000523000">
    <property type="component" value="Unassembled WGS sequence"/>
</dbReference>
<evidence type="ECO:0000313" key="3">
    <source>
        <dbReference type="EMBL" id="MBB2994671.1"/>
    </source>
</evidence>
<dbReference type="GO" id="GO:0016787">
    <property type="term" value="F:hydrolase activity"/>
    <property type="evidence" value="ECO:0007669"/>
    <property type="project" value="UniProtKB-KW"/>
</dbReference>
<dbReference type="PANTHER" id="PTHR48081">
    <property type="entry name" value="AB HYDROLASE SUPERFAMILY PROTEIN C4A8.06C"/>
    <property type="match status" value="1"/>
</dbReference>
<organism evidence="3 4">
    <name type="scientific">Paeniglutamicibacter cryotolerans</name>
    <dbReference type="NCBI Taxonomy" id="670079"/>
    <lineage>
        <taxon>Bacteria</taxon>
        <taxon>Bacillati</taxon>
        <taxon>Actinomycetota</taxon>
        <taxon>Actinomycetes</taxon>
        <taxon>Micrococcales</taxon>
        <taxon>Micrococcaceae</taxon>
        <taxon>Paeniglutamicibacter</taxon>
    </lineage>
</organism>
<dbReference type="InterPro" id="IPR013094">
    <property type="entry name" value="AB_hydrolase_3"/>
</dbReference>
<gene>
    <name evidence="3" type="ORF">E9229_000862</name>
</gene>
<dbReference type="InterPro" id="IPR029058">
    <property type="entry name" value="AB_hydrolase_fold"/>
</dbReference>
<accession>A0A839QRH6</accession>
<dbReference type="Gene3D" id="3.40.50.1820">
    <property type="entry name" value="alpha/beta hydrolase"/>
    <property type="match status" value="1"/>
</dbReference>
<reference evidence="3 4" key="1">
    <citation type="submission" date="2020-08" db="EMBL/GenBank/DDBJ databases">
        <title>Sequencing the genomes of 1000 actinobacteria strains.</title>
        <authorList>
            <person name="Klenk H.-P."/>
        </authorList>
    </citation>
    <scope>NUCLEOTIDE SEQUENCE [LARGE SCALE GENOMIC DNA]</scope>
    <source>
        <strain evidence="3 4">DSM 22826</strain>
    </source>
</reference>
<keyword evidence="4" id="KW-1185">Reference proteome</keyword>
<proteinExistence type="predicted"/>
<dbReference type="InterPro" id="IPR050300">
    <property type="entry name" value="GDXG_lipolytic_enzyme"/>
</dbReference>
<sequence>MSMHSAFREYLDGLNPLVEQAARDGFVPTPESARAALVGLSAFVLPSVADARVFDAVVGGADAVPVRVYVPRPESPSDVILFVHGGGHRPETSRSMIPPHGARRTAAATGMVVVSVDYRRSPEALFPEGLGDVYRALRDLDVVLGNVETTGKIQAVADSGGAAKVESIAMPVAAGQWSSPIDRQLLLYPSVDYTMGGESLREFATGYFLSAERVKWYFDNYFPAGADRAAASPLSGPFAPEMPETLVIAVEYDPLLTKAVEYVERMRAAGARAHLVIAPGMLHAFAFSEDKVPEAISRLYALIAEFLTDGGAPAGW</sequence>
<dbReference type="Pfam" id="PF07859">
    <property type="entry name" value="Abhydrolase_3"/>
    <property type="match status" value="1"/>
</dbReference>
<evidence type="ECO:0000256" key="1">
    <source>
        <dbReference type="ARBA" id="ARBA00022801"/>
    </source>
</evidence>
<dbReference type="AlphaFoldDB" id="A0A839QRH6"/>
<comment type="caution">
    <text evidence="3">The sequence shown here is derived from an EMBL/GenBank/DDBJ whole genome shotgun (WGS) entry which is preliminary data.</text>
</comment>
<evidence type="ECO:0000259" key="2">
    <source>
        <dbReference type="Pfam" id="PF07859"/>
    </source>
</evidence>
<feature type="domain" description="Alpha/beta hydrolase fold-3" evidence="2">
    <location>
        <begin position="80"/>
        <end position="286"/>
    </location>
</feature>
<name>A0A839QRH6_9MICC</name>